<reference evidence="1" key="1">
    <citation type="submission" date="2020-08" db="EMBL/GenBank/DDBJ databases">
        <title>Multicomponent nature underlies the extraordinary mechanical properties of spider dragline silk.</title>
        <authorList>
            <person name="Kono N."/>
            <person name="Nakamura H."/>
            <person name="Mori M."/>
            <person name="Yoshida Y."/>
            <person name="Ohtoshi R."/>
            <person name="Malay A.D."/>
            <person name="Moran D.A.P."/>
            <person name="Tomita M."/>
            <person name="Numata K."/>
            <person name="Arakawa K."/>
        </authorList>
    </citation>
    <scope>NUCLEOTIDE SEQUENCE</scope>
</reference>
<keyword evidence="2" id="KW-1185">Reference proteome</keyword>
<evidence type="ECO:0000313" key="2">
    <source>
        <dbReference type="Proteomes" id="UP000887159"/>
    </source>
</evidence>
<dbReference type="Proteomes" id="UP000887159">
    <property type="component" value="Unassembled WGS sequence"/>
</dbReference>
<comment type="caution">
    <text evidence="1">The sequence shown here is derived from an EMBL/GenBank/DDBJ whole genome shotgun (WGS) entry which is preliminary data.</text>
</comment>
<evidence type="ECO:0000313" key="1">
    <source>
        <dbReference type="EMBL" id="GFX90915.1"/>
    </source>
</evidence>
<proteinExistence type="predicted"/>
<organism evidence="1 2">
    <name type="scientific">Trichonephila clavipes</name>
    <name type="common">Golden silk orbweaver</name>
    <name type="synonym">Nephila clavipes</name>
    <dbReference type="NCBI Taxonomy" id="2585209"/>
    <lineage>
        <taxon>Eukaryota</taxon>
        <taxon>Metazoa</taxon>
        <taxon>Ecdysozoa</taxon>
        <taxon>Arthropoda</taxon>
        <taxon>Chelicerata</taxon>
        <taxon>Arachnida</taxon>
        <taxon>Araneae</taxon>
        <taxon>Araneomorphae</taxon>
        <taxon>Entelegynae</taxon>
        <taxon>Araneoidea</taxon>
        <taxon>Nephilidae</taxon>
        <taxon>Trichonephila</taxon>
    </lineage>
</organism>
<protein>
    <submittedName>
        <fullName evidence="1">Uncharacterized protein</fullName>
    </submittedName>
</protein>
<sequence length="92" mass="10329">MVLKATDNDRRHLALCHDEFRGPRSGLCRSVAGSNVSFFYGTYPVFNSQSGHIRLNLSSLQCVGYQFCLRTRVHVKEGKGLTTNCPPDRNIL</sequence>
<dbReference type="EMBL" id="BMAU01021105">
    <property type="protein sequence ID" value="GFX90915.1"/>
    <property type="molecule type" value="Genomic_DNA"/>
</dbReference>
<accession>A0A8X6RI66</accession>
<dbReference type="AlphaFoldDB" id="A0A8X6RI66"/>
<name>A0A8X6RI66_TRICX</name>
<gene>
    <name evidence="1" type="ORF">TNCV_3167461</name>
</gene>